<reference evidence="1 2" key="1">
    <citation type="submission" date="2017-08" db="EMBL/GenBank/DDBJ databases">
        <title>Burning lignite coal seam in the remote Altai Mountains harbors a hydrogen-driven thermophilic microbial community.</title>
        <authorList>
            <person name="Kadnikov V.V."/>
            <person name="Mardanov A.V."/>
            <person name="Ivasenko D."/>
            <person name="Beletsky A.V."/>
            <person name="Karnachuk O.V."/>
            <person name="Ravin N.V."/>
        </authorList>
    </citation>
    <scope>NUCLEOTIDE SEQUENCE [LARGE SCALE GENOMIC DNA]</scope>
    <source>
        <strain evidence="1">AL33</strain>
    </source>
</reference>
<gene>
    <name evidence="1" type="ORF">HSCHL_1135</name>
</gene>
<dbReference type="EMBL" id="PEBV01000008">
    <property type="protein sequence ID" value="PTQ53982.1"/>
    <property type="molecule type" value="Genomic_DNA"/>
</dbReference>
<name>A0A2T5GCR4_HYDSH</name>
<dbReference type="InterPro" id="IPR012675">
    <property type="entry name" value="Beta-grasp_dom_sf"/>
</dbReference>
<organism evidence="1 2">
    <name type="scientific">Hydrogenibacillus schlegelii</name>
    <name type="common">Bacillus schlegelii</name>
    <dbReference type="NCBI Taxonomy" id="1484"/>
    <lineage>
        <taxon>Bacteria</taxon>
        <taxon>Bacillati</taxon>
        <taxon>Bacillota</taxon>
        <taxon>Bacilli</taxon>
        <taxon>Bacillales</taxon>
        <taxon>Bacillales Family X. Incertae Sedis</taxon>
        <taxon>Hydrogenibacillus</taxon>
    </lineage>
</organism>
<dbReference type="CDD" id="cd00565">
    <property type="entry name" value="Ubl_ThiS"/>
    <property type="match status" value="1"/>
</dbReference>
<dbReference type="InterPro" id="IPR010035">
    <property type="entry name" value="Thi_S"/>
</dbReference>
<evidence type="ECO:0000313" key="2">
    <source>
        <dbReference type="Proteomes" id="UP000244180"/>
    </source>
</evidence>
<accession>A0A2T5GCR4</accession>
<proteinExistence type="predicted"/>
<evidence type="ECO:0000313" key="1">
    <source>
        <dbReference type="EMBL" id="PTQ53982.1"/>
    </source>
</evidence>
<sequence>MRSDAGAAAGRRFFVAEGDPMGPRGDPMELILNGKKVDLPGVETVYDVLKHYGLEGKIVMVELNEAIVAKDDYARTPLRPNDKLEIVHFVGGG</sequence>
<dbReference type="Proteomes" id="UP000244180">
    <property type="component" value="Unassembled WGS sequence"/>
</dbReference>
<protein>
    <submittedName>
        <fullName evidence="1">Sulfur carrier protein ThiS</fullName>
    </submittedName>
</protein>
<dbReference type="PANTHER" id="PTHR34472:SF1">
    <property type="entry name" value="SULFUR CARRIER PROTEIN THIS"/>
    <property type="match status" value="1"/>
</dbReference>
<dbReference type="InterPro" id="IPR016155">
    <property type="entry name" value="Mopterin_synth/thiamin_S_b"/>
</dbReference>
<comment type="caution">
    <text evidence="1">The sequence shown here is derived from an EMBL/GenBank/DDBJ whole genome shotgun (WGS) entry which is preliminary data.</text>
</comment>
<dbReference type="PANTHER" id="PTHR34472">
    <property type="entry name" value="SULFUR CARRIER PROTEIN THIS"/>
    <property type="match status" value="1"/>
</dbReference>
<dbReference type="Pfam" id="PF02597">
    <property type="entry name" value="ThiS"/>
    <property type="match status" value="1"/>
</dbReference>
<dbReference type="InterPro" id="IPR003749">
    <property type="entry name" value="ThiS/MoaD-like"/>
</dbReference>
<dbReference type="Gene3D" id="3.10.20.30">
    <property type="match status" value="1"/>
</dbReference>
<dbReference type="NCBIfam" id="TIGR01683">
    <property type="entry name" value="thiS"/>
    <property type="match status" value="1"/>
</dbReference>
<dbReference type="SUPFAM" id="SSF54285">
    <property type="entry name" value="MoaD/ThiS"/>
    <property type="match status" value="1"/>
</dbReference>
<dbReference type="AlphaFoldDB" id="A0A2T5GCR4"/>